<evidence type="ECO:0000256" key="1">
    <source>
        <dbReference type="ARBA" id="ARBA00023002"/>
    </source>
</evidence>
<dbReference type="Proteomes" id="UP000011688">
    <property type="component" value="Unassembled WGS sequence"/>
</dbReference>
<dbReference type="STRING" id="1227497.C491_04650"/>
<dbReference type="PANTHER" id="PTHR43539">
    <property type="entry name" value="FLAVIN-BINDING MONOOXYGENASE-LIKE PROTEIN (AFU_ORTHOLOGUE AFUA_4G09220)"/>
    <property type="match status" value="1"/>
</dbReference>
<reference evidence="2 3" key="1">
    <citation type="journal article" date="2014" name="PLoS Genet.">
        <title>Phylogenetically driven sequencing of extremely halophilic archaea reveals strategies for static and dynamic osmo-response.</title>
        <authorList>
            <person name="Becker E.A."/>
            <person name="Seitzer P.M."/>
            <person name="Tritt A."/>
            <person name="Larsen D."/>
            <person name="Krusor M."/>
            <person name="Yao A.I."/>
            <person name="Wu D."/>
            <person name="Madern D."/>
            <person name="Eisen J.A."/>
            <person name="Darling A.E."/>
            <person name="Facciotti M.T."/>
        </authorList>
    </citation>
    <scope>NUCLEOTIDE SEQUENCE [LARGE SCALE GENOMIC DNA]</scope>
    <source>
        <strain evidence="2 3">DSM 10524</strain>
    </source>
</reference>
<dbReference type="GO" id="GO:0050660">
    <property type="term" value="F:flavin adenine dinucleotide binding"/>
    <property type="evidence" value="ECO:0007669"/>
    <property type="project" value="TreeGrafter"/>
</dbReference>
<dbReference type="InterPro" id="IPR036188">
    <property type="entry name" value="FAD/NAD-bd_sf"/>
</dbReference>
<dbReference type="PATRIC" id="fig|1227497.3.peg.959"/>
<dbReference type="EMBL" id="AOIB01000013">
    <property type="protein sequence ID" value="ELY60558.1"/>
    <property type="molecule type" value="Genomic_DNA"/>
</dbReference>
<dbReference type="Pfam" id="PF13738">
    <property type="entry name" value="Pyr_redox_3"/>
    <property type="match status" value="2"/>
</dbReference>
<accession>L9XIS2</accession>
<keyword evidence="1" id="KW-0560">Oxidoreductase</keyword>
<dbReference type="AlphaFoldDB" id="L9XIS2"/>
<gene>
    <name evidence="2" type="ORF">C491_04650</name>
</gene>
<evidence type="ECO:0000313" key="3">
    <source>
        <dbReference type="Proteomes" id="UP000011688"/>
    </source>
</evidence>
<comment type="caution">
    <text evidence="2">The sequence shown here is derived from an EMBL/GenBank/DDBJ whole genome shotgun (WGS) entry which is preliminary data.</text>
</comment>
<sequence>MNDSLEVAVVGAGPAGIGTAVALERLEVDYAVLERDRIGASFRRWPDEMRLLTPSFPANAFGVRDLNAVTIDTSPALALDCEHPTGEQYAEYLEAVAEFHELPVETGIDVESVVPQQDEDTDGFVLETDGGSIRARYVVWAAGQYQYPSSGDLEGATHGVHVANVDSWAEYATRASSTDSAGTNRVAADGAGTVAETVSDVVVVGGSESGIDAALGLAEAGRSVTVLDDEGTWQFRSPDPSEVLSPRTNERLETSLEEGAPIDLVADARVDGIERDDGGYLVTTTDGDRVRSRAPPVLATGFEGSLAVIDDLFAFDGEFPDLTDRDESTETPGLFLAGPQVAHNGQQFCFIYKFRQRFAVVAEELGERLGVETGPLEAYREKRMVLEELECCEPDYCDC</sequence>
<name>L9XIS2_9EURY</name>
<proteinExistence type="predicted"/>
<dbReference type="PRINTS" id="PR00411">
    <property type="entry name" value="PNDRDTASEI"/>
</dbReference>
<dbReference type="SUPFAM" id="SSF51905">
    <property type="entry name" value="FAD/NAD(P)-binding domain"/>
    <property type="match status" value="1"/>
</dbReference>
<keyword evidence="3" id="KW-1185">Reference proteome</keyword>
<organism evidence="2 3">
    <name type="scientific">Natronococcus amylolyticus DSM 10524</name>
    <dbReference type="NCBI Taxonomy" id="1227497"/>
    <lineage>
        <taxon>Archaea</taxon>
        <taxon>Methanobacteriati</taxon>
        <taxon>Methanobacteriota</taxon>
        <taxon>Stenosarchaea group</taxon>
        <taxon>Halobacteria</taxon>
        <taxon>Halobacteriales</taxon>
        <taxon>Natrialbaceae</taxon>
        <taxon>Natronococcus</taxon>
    </lineage>
</organism>
<dbReference type="PANTHER" id="PTHR43539:SF89">
    <property type="entry name" value="NAD(P)-BINDING DOMAIN-CONTAINING PROTEIN"/>
    <property type="match status" value="1"/>
</dbReference>
<dbReference type="RefSeq" id="WP_005554133.1">
    <property type="nucleotide sequence ID" value="NZ_AOIB01000013.1"/>
</dbReference>
<dbReference type="eggNOG" id="arCOG01296">
    <property type="taxonomic scope" value="Archaea"/>
</dbReference>
<evidence type="ECO:0000313" key="2">
    <source>
        <dbReference type="EMBL" id="ELY60558.1"/>
    </source>
</evidence>
<dbReference type="GO" id="GO:0004497">
    <property type="term" value="F:monooxygenase activity"/>
    <property type="evidence" value="ECO:0007669"/>
    <property type="project" value="TreeGrafter"/>
</dbReference>
<dbReference type="Gene3D" id="3.50.50.60">
    <property type="entry name" value="FAD/NAD(P)-binding domain"/>
    <property type="match status" value="2"/>
</dbReference>
<protein>
    <submittedName>
        <fullName evidence="2">Thioredoxin reductase-like protein</fullName>
    </submittedName>
</protein>
<dbReference type="InterPro" id="IPR050982">
    <property type="entry name" value="Auxin_biosynth/cation_transpt"/>
</dbReference>
<dbReference type="PRINTS" id="PR00368">
    <property type="entry name" value="FADPNR"/>
</dbReference>